<gene>
    <name evidence="2" type="ORF">P4R38_11160</name>
</gene>
<evidence type="ECO:0000313" key="2">
    <source>
        <dbReference type="EMBL" id="MDF8264804.1"/>
    </source>
</evidence>
<dbReference type="SUPFAM" id="SSF53474">
    <property type="entry name" value="alpha/beta-Hydrolases"/>
    <property type="match status" value="1"/>
</dbReference>
<dbReference type="GO" id="GO:0016787">
    <property type="term" value="F:hydrolase activity"/>
    <property type="evidence" value="ECO:0007669"/>
    <property type="project" value="UniProtKB-KW"/>
</dbReference>
<dbReference type="InterPro" id="IPR029058">
    <property type="entry name" value="AB_hydrolase_fold"/>
</dbReference>
<dbReference type="InterPro" id="IPR050471">
    <property type="entry name" value="AB_hydrolase"/>
</dbReference>
<accession>A0ABT6C9S1</accession>
<proteinExistence type="predicted"/>
<reference evidence="2 3" key="1">
    <citation type="submission" date="2023-03" db="EMBL/GenBank/DDBJ databases">
        <title>YIM 133296 draft genome.</title>
        <authorList>
            <person name="Xiong L."/>
        </authorList>
    </citation>
    <scope>NUCLEOTIDE SEQUENCE [LARGE SCALE GENOMIC DNA]</scope>
    <source>
        <strain evidence="2 3">YIM 133296</strain>
    </source>
</reference>
<dbReference type="RefSeq" id="WP_277192190.1">
    <property type="nucleotide sequence ID" value="NZ_JAROAV010000028.1"/>
</dbReference>
<dbReference type="Pfam" id="PF00561">
    <property type="entry name" value="Abhydrolase_1"/>
    <property type="match status" value="1"/>
</dbReference>
<dbReference type="Gene3D" id="3.40.50.1820">
    <property type="entry name" value="alpha/beta hydrolase"/>
    <property type="match status" value="1"/>
</dbReference>
<keyword evidence="3" id="KW-1185">Reference proteome</keyword>
<organism evidence="2 3">
    <name type="scientific">Luteipulveratus flavus</name>
    <dbReference type="NCBI Taxonomy" id="3031728"/>
    <lineage>
        <taxon>Bacteria</taxon>
        <taxon>Bacillati</taxon>
        <taxon>Actinomycetota</taxon>
        <taxon>Actinomycetes</taxon>
        <taxon>Micrococcales</taxon>
        <taxon>Dermacoccaceae</taxon>
        <taxon>Luteipulveratus</taxon>
    </lineage>
</organism>
<sequence length="261" mass="27454">MTGTPRTHDGAVIALQDDATDAPPLLLLPGQASSHTWWDDLRNGLRPAYRTITFDYRGTGDTQADEAGWSTALLADDAAAVLAACGVERAHVYATSMGGRVAQELALRHPDLVDRLVLACTSPGGAGAQERDADVRRRLASPDPAARDAALLDLMYTPARARSGAPSRLLGDPTMTARARQLHLRASAGHDAWDRLPQITAPTLVLHGSDDLMAPASNAHAIAGRIPGARAEITEGGRHGFFDEFSATVTPRVAAFVGGAS</sequence>
<feature type="domain" description="AB hydrolase-1" evidence="1">
    <location>
        <begin position="23"/>
        <end position="244"/>
    </location>
</feature>
<dbReference type="PRINTS" id="PR00111">
    <property type="entry name" value="ABHYDROLASE"/>
</dbReference>
<dbReference type="EMBL" id="JAROAV010000028">
    <property type="protein sequence ID" value="MDF8264804.1"/>
    <property type="molecule type" value="Genomic_DNA"/>
</dbReference>
<dbReference type="Proteomes" id="UP001528912">
    <property type="component" value="Unassembled WGS sequence"/>
</dbReference>
<dbReference type="PANTHER" id="PTHR43433">
    <property type="entry name" value="HYDROLASE, ALPHA/BETA FOLD FAMILY PROTEIN"/>
    <property type="match status" value="1"/>
</dbReference>
<protein>
    <submittedName>
        <fullName evidence="2">Alpha/beta fold hydrolase</fullName>
    </submittedName>
</protein>
<dbReference type="InterPro" id="IPR000073">
    <property type="entry name" value="AB_hydrolase_1"/>
</dbReference>
<evidence type="ECO:0000259" key="1">
    <source>
        <dbReference type="Pfam" id="PF00561"/>
    </source>
</evidence>
<comment type="caution">
    <text evidence="2">The sequence shown here is derived from an EMBL/GenBank/DDBJ whole genome shotgun (WGS) entry which is preliminary data.</text>
</comment>
<name>A0ABT6C9S1_9MICO</name>
<dbReference type="PANTHER" id="PTHR43433:SF5">
    <property type="entry name" value="AB HYDROLASE-1 DOMAIN-CONTAINING PROTEIN"/>
    <property type="match status" value="1"/>
</dbReference>
<keyword evidence="2" id="KW-0378">Hydrolase</keyword>
<evidence type="ECO:0000313" key="3">
    <source>
        <dbReference type="Proteomes" id="UP001528912"/>
    </source>
</evidence>